<keyword evidence="3" id="KW-1185">Reference proteome</keyword>
<name>A0ABN1AYU7_9LACT</name>
<protein>
    <recommendedName>
        <fullName evidence="1">NERD domain-containing protein</fullName>
    </recommendedName>
</protein>
<reference evidence="2 3" key="1">
    <citation type="journal article" date="2019" name="Int. J. Syst. Evol. Microbiol.">
        <title>The Global Catalogue of Microorganisms (GCM) 10K type strain sequencing project: providing services to taxonomists for standard genome sequencing and annotation.</title>
        <authorList>
            <consortium name="The Broad Institute Genomics Platform"/>
            <consortium name="The Broad Institute Genome Sequencing Center for Infectious Disease"/>
            <person name="Wu L."/>
            <person name="Ma J."/>
        </authorList>
    </citation>
    <scope>NUCLEOTIDE SEQUENCE [LARGE SCALE GENOMIC DNA]</scope>
    <source>
        <strain evidence="2 3">JCM 14232</strain>
    </source>
</reference>
<accession>A0ABN1AYU7</accession>
<dbReference type="RefSeq" id="WP_346024860.1">
    <property type="nucleotide sequence ID" value="NZ_BAAADA010000118.1"/>
</dbReference>
<dbReference type="InterPro" id="IPR011528">
    <property type="entry name" value="NERD"/>
</dbReference>
<evidence type="ECO:0000313" key="2">
    <source>
        <dbReference type="EMBL" id="GAA0486743.1"/>
    </source>
</evidence>
<comment type="caution">
    <text evidence="2">The sequence shown here is derived from an EMBL/GenBank/DDBJ whole genome shotgun (WGS) entry which is preliminary data.</text>
</comment>
<dbReference type="EMBL" id="BAAADA010000118">
    <property type="protein sequence ID" value="GAA0486743.1"/>
    <property type="molecule type" value="Genomic_DNA"/>
</dbReference>
<dbReference type="Pfam" id="PF08378">
    <property type="entry name" value="NERD"/>
    <property type="match status" value="1"/>
</dbReference>
<organism evidence="2 3">
    <name type="scientific">Alkalibacterium indicireducens</name>
    <dbReference type="NCBI Taxonomy" id="398758"/>
    <lineage>
        <taxon>Bacteria</taxon>
        <taxon>Bacillati</taxon>
        <taxon>Bacillota</taxon>
        <taxon>Bacilli</taxon>
        <taxon>Lactobacillales</taxon>
        <taxon>Carnobacteriaceae</taxon>
        <taxon>Alkalibacterium</taxon>
    </lineage>
</organism>
<evidence type="ECO:0000259" key="1">
    <source>
        <dbReference type="PROSITE" id="PS50965"/>
    </source>
</evidence>
<dbReference type="PROSITE" id="PS50965">
    <property type="entry name" value="NERD"/>
    <property type="match status" value="1"/>
</dbReference>
<dbReference type="Proteomes" id="UP001410648">
    <property type="component" value="Unassembled WGS sequence"/>
</dbReference>
<sequence length="303" mass="35487">MMYKDRSKPIVLFVLEALLIRADLSDEDKQYAYSQMKGYKGELHFDSIVEKYLPNYLMIPDLFLKSQGSTFQIDMSILTDQKIYIYEVKNYQGELMYREGRLTYYSSGLEILNPVSQVQRAAILLKNMLRKHNINLEVEPYVVFINPNCTIYQSIPDKRILLPSLLDSHFKLIEKQSNIKTRKLLEIAEKLTNLNLKSKSYLLTDLPAHDFYLLKKGIYCSKCNEFLNKVLGRMCVCRFCGFKESAIDNAMRHTLEYQTLFPDETLKTEVLYTWCGELHSMYRLRKVLKSLNEEKSGEARLSL</sequence>
<evidence type="ECO:0000313" key="3">
    <source>
        <dbReference type="Proteomes" id="UP001410648"/>
    </source>
</evidence>
<feature type="domain" description="NERD" evidence="1">
    <location>
        <begin position="37"/>
        <end position="148"/>
    </location>
</feature>
<gene>
    <name evidence="2" type="ORF">GCM10008936_14390</name>
</gene>
<proteinExistence type="predicted"/>